<organism evidence="1 2">
    <name type="scientific">Methylophaga thalassica</name>
    <dbReference type="NCBI Taxonomy" id="40223"/>
    <lineage>
        <taxon>Bacteria</taxon>
        <taxon>Pseudomonadati</taxon>
        <taxon>Pseudomonadota</taxon>
        <taxon>Gammaproteobacteria</taxon>
        <taxon>Thiotrichales</taxon>
        <taxon>Piscirickettsiaceae</taxon>
        <taxon>Methylophaga</taxon>
    </lineage>
</organism>
<dbReference type="EMBL" id="BSND01000004">
    <property type="protein sequence ID" value="GLP99430.1"/>
    <property type="molecule type" value="Genomic_DNA"/>
</dbReference>
<proteinExistence type="predicted"/>
<comment type="caution">
    <text evidence="1">The sequence shown here is derived from an EMBL/GenBank/DDBJ whole genome shotgun (WGS) entry which is preliminary data.</text>
</comment>
<protein>
    <submittedName>
        <fullName evidence="1">Uncharacterized protein</fullName>
    </submittedName>
</protein>
<reference evidence="1" key="2">
    <citation type="submission" date="2023-01" db="EMBL/GenBank/DDBJ databases">
        <title>Draft genome sequence of Methylophaga thalassica strain NBRC 102424.</title>
        <authorList>
            <person name="Sun Q."/>
            <person name="Mori K."/>
        </authorList>
    </citation>
    <scope>NUCLEOTIDE SEQUENCE</scope>
    <source>
        <strain evidence="1">NBRC 102424</strain>
    </source>
</reference>
<dbReference type="Proteomes" id="UP001161423">
    <property type="component" value="Unassembled WGS sequence"/>
</dbReference>
<evidence type="ECO:0000313" key="1">
    <source>
        <dbReference type="EMBL" id="GLP99430.1"/>
    </source>
</evidence>
<sequence>MPMLIVQTIVKQWDKSQQSEQHQQLRMNLPDRYRVDIPPAEWVLDNQVLLDQHGDDIEGKRIQYLVHEQVDFMIDRFRISLPNKTLEYKTAQSEPRLISQLADGWVQCRYNWRRRVEQGGFIYWLYEDVTLNACFVQQYDAQVFMTTKAETVFTDLTLPEL</sequence>
<accession>A0ABQ5TUL4</accession>
<keyword evidence="2" id="KW-1185">Reference proteome</keyword>
<dbReference type="RefSeq" id="WP_284722808.1">
    <property type="nucleotide sequence ID" value="NZ_BSND01000004.1"/>
</dbReference>
<name>A0ABQ5TUL4_9GAMM</name>
<evidence type="ECO:0000313" key="2">
    <source>
        <dbReference type="Proteomes" id="UP001161423"/>
    </source>
</evidence>
<reference evidence="1" key="1">
    <citation type="journal article" date="2014" name="Int. J. Syst. Evol. Microbiol.">
        <title>Complete genome of a new Firmicutes species belonging to the dominant human colonic microbiota ('Ruminococcus bicirculans') reveals two chromosomes and a selective capacity to utilize plant glucans.</title>
        <authorList>
            <consortium name="NISC Comparative Sequencing Program"/>
            <person name="Wegmann U."/>
            <person name="Louis P."/>
            <person name="Goesmann A."/>
            <person name="Henrissat B."/>
            <person name="Duncan S.H."/>
            <person name="Flint H.J."/>
        </authorList>
    </citation>
    <scope>NUCLEOTIDE SEQUENCE</scope>
    <source>
        <strain evidence="1">NBRC 102424</strain>
    </source>
</reference>
<gene>
    <name evidence="1" type="ORF">GCM10007891_12840</name>
</gene>